<comment type="function">
    <text evidence="8">Inositol phosphate kinase with a broad substrate specificity.</text>
</comment>
<dbReference type="PANTHER" id="PTHR12400">
    <property type="entry name" value="INOSITOL POLYPHOSPHATE KINASE"/>
    <property type="match status" value="1"/>
</dbReference>
<dbReference type="GO" id="GO:0005634">
    <property type="term" value="C:nucleus"/>
    <property type="evidence" value="ECO:0007669"/>
    <property type="project" value="TreeGrafter"/>
</dbReference>
<dbReference type="GO" id="GO:0032958">
    <property type="term" value="P:inositol phosphate biosynthetic process"/>
    <property type="evidence" value="ECO:0007669"/>
    <property type="project" value="InterPro"/>
</dbReference>
<dbReference type="GO" id="GO:0005524">
    <property type="term" value="F:ATP binding"/>
    <property type="evidence" value="ECO:0007669"/>
    <property type="project" value="UniProtKB-KW"/>
</dbReference>
<dbReference type="PANTHER" id="PTHR12400:SF51">
    <property type="entry name" value="INOSITOL POLYPHOSPHATE MULTIKINASE"/>
    <property type="match status" value="1"/>
</dbReference>
<dbReference type="GO" id="GO:0008440">
    <property type="term" value="F:inositol-1,4,5-trisphosphate 3-kinase activity"/>
    <property type="evidence" value="ECO:0007669"/>
    <property type="project" value="TreeGrafter"/>
</dbReference>
<comment type="catalytic activity">
    <reaction evidence="6 8">
        <text>1D-myo-inositol 1,4,5-trisphosphate + 2 ATP = 1D-myo-inositol 1,3,4,5,6-pentakisphosphate + 2 ADP + 2 H(+)</text>
        <dbReference type="Rhea" id="RHEA:32359"/>
        <dbReference type="ChEBI" id="CHEBI:15378"/>
        <dbReference type="ChEBI" id="CHEBI:30616"/>
        <dbReference type="ChEBI" id="CHEBI:57733"/>
        <dbReference type="ChEBI" id="CHEBI:203600"/>
        <dbReference type="ChEBI" id="CHEBI:456216"/>
        <dbReference type="EC" id="2.7.1.151"/>
    </reaction>
</comment>
<comment type="catalytic activity">
    <reaction evidence="7 8">
        <text>1D-myo-inositol 1,3,4,6-tetrakisphosphate + ATP = 1D-myo-inositol 1,3,4,5,6-pentakisphosphate + ADP + H(+)</text>
        <dbReference type="Rhea" id="RHEA:12717"/>
        <dbReference type="ChEBI" id="CHEBI:15378"/>
        <dbReference type="ChEBI" id="CHEBI:30616"/>
        <dbReference type="ChEBI" id="CHEBI:57660"/>
        <dbReference type="ChEBI" id="CHEBI:57733"/>
        <dbReference type="ChEBI" id="CHEBI:456216"/>
        <dbReference type="EC" id="2.7.1.140"/>
    </reaction>
</comment>
<evidence type="ECO:0000313" key="10">
    <source>
        <dbReference type="Proteomes" id="UP001177003"/>
    </source>
</evidence>
<sequence>MLPFNKLVEYIEGWYSESTGLYLFASLLPFIQIHSRSLSISIKPRKKRIIYFLVLQHVQDPRSPSCRTRGGSWETRKNPTWAPEASEEYITKCLKKDRESTSVSLGYRLSGLRVFIGDELGFYKPERDVMRKAGPDDVRLFLMKFVSSNLESESGSESKPDCSLVASVYGGDNGILSQLLELKAWFEDQTVYHFYACSLLFMFEKGLTSNPEVKLIDFAHVEEGKGVIDHNFLGGLCSLIKFISDILSDTNDLKNGLIEP</sequence>
<proteinExistence type="inferred from homology"/>
<evidence type="ECO:0000256" key="3">
    <source>
        <dbReference type="ARBA" id="ARBA00022741"/>
    </source>
</evidence>
<evidence type="ECO:0000256" key="5">
    <source>
        <dbReference type="ARBA" id="ARBA00022840"/>
    </source>
</evidence>
<dbReference type="SUPFAM" id="SSF56104">
    <property type="entry name" value="SAICAR synthase-like"/>
    <property type="match status" value="1"/>
</dbReference>
<keyword evidence="5 8" id="KW-0067">ATP-binding</keyword>
<dbReference type="Gene3D" id="3.30.470.160">
    <property type="entry name" value="Inositol polyphosphate kinase"/>
    <property type="match status" value="1"/>
</dbReference>
<dbReference type="GO" id="GO:0051765">
    <property type="term" value="F:inositol tetrakisphosphate kinase activity"/>
    <property type="evidence" value="ECO:0007669"/>
    <property type="project" value="TreeGrafter"/>
</dbReference>
<gene>
    <name evidence="9" type="ORF">LSALG_LOCUS20315</name>
</gene>
<accession>A0AA35YV50</accession>
<evidence type="ECO:0000256" key="8">
    <source>
        <dbReference type="RuleBase" id="RU363090"/>
    </source>
</evidence>
<dbReference type="GO" id="GO:0005737">
    <property type="term" value="C:cytoplasm"/>
    <property type="evidence" value="ECO:0007669"/>
    <property type="project" value="TreeGrafter"/>
</dbReference>
<evidence type="ECO:0000256" key="1">
    <source>
        <dbReference type="ARBA" id="ARBA00007374"/>
    </source>
</evidence>
<dbReference type="AlphaFoldDB" id="A0AA35YV50"/>
<keyword evidence="4 8" id="KW-0418">Kinase</keyword>
<protein>
    <recommendedName>
        <fullName evidence="8">Inositol polyphosphate multikinase</fullName>
        <ecNumber evidence="8">2.7.1.140</ecNumber>
        <ecNumber evidence="8">2.7.1.151</ecNumber>
    </recommendedName>
</protein>
<comment type="similarity">
    <text evidence="1 8">Belongs to the inositol phosphokinase (IPK) family.</text>
</comment>
<dbReference type="InterPro" id="IPR038286">
    <property type="entry name" value="IPK_sf"/>
</dbReference>
<dbReference type="InterPro" id="IPR005522">
    <property type="entry name" value="IPK"/>
</dbReference>
<dbReference type="Proteomes" id="UP001177003">
    <property type="component" value="Chromosome 4"/>
</dbReference>
<keyword evidence="2 8" id="KW-0808">Transferase</keyword>
<dbReference type="EC" id="2.7.1.151" evidence="8"/>
<evidence type="ECO:0000313" key="9">
    <source>
        <dbReference type="EMBL" id="CAI9280578.1"/>
    </source>
</evidence>
<evidence type="ECO:0000256" key="6">
    <source>
        <dbReference type="ARBA" id="ARBA00036164"/>
    </source>
</evidence>
<keyword evidence="3 8" id="KW-0547">Nucleotide-binding</keyword>
<evidence type="ECO:0000256" key="2">
    <source>
        <dbReference type="ARBA" id="ARBA00022679"/>
    </source>
</evidence>
<dbReference type="Pfam" id="PF03770">
    <property type="entry name" value="IPK"/>
    <property type="match status" value="1"/>
</dbReference>
<organism evidence="9 10">
    <name type="scientific">Lactuca saligna</name>
    <name type="common">Willowleaf lettuce</name>
    <dbReference type="NCBI Taxonomy" id="75948"/>
    <lineage>
        <taxon>Eukaryota</taxon>
        <taxon>Viridiplantae</taxon>
        <taxon>Streptophyta</taxon>
        <taxon>Embryophyta</taxon>
        <taxon>Tracheophyta</taxon>
        <taxon>Spermatophyta</taxon>
        <taxon>Magnoliopsida</taxon>
        <taxon>eudicotyledons</taxon>
        <taxon>Gunneridae</taxon>
        <taxon>Pentapetalae</taxon>
        <taxon>asterids</taxon>
        <taxon>campanulids</taxon>
        <taxon>Asterales</taxon>
        <taxon>Asteraceae</taxon>
        <taxon>Cichorioideae</taxon>
        <taxon>Cichorieae</taxon>
        <taxon>Lactucinae</taxon>
        <taxon>Lactuca</taxon>
    </lineage>
</organism>
<keyword evidence="10" id="KW-1185">Reference proteome</keyword>
<evidence type="ECO:0000256" key="4">
    <source>
        <dbReference type="ARBA" id="ARBA00022777"/>
    </source>
</evidence>
<dbReference type="EC" id="2.7.1.140" evidence="8"/>
<reference evidence="9" key="1">
    <citation type="submission" date="2023-04" db="EMBL/GenBank/DDBJ databases">
        <authorList>
            <person name="Vijverberg K."/>
            <person name="Xiong W."/>
            <person name="Schranz E."/>
        </authorList>
    </citation>
    <scope>NUCLEOTIDE SEQUENCE</scope>
</reference>
<evidence type="ECO:0000256" key="7">
    <source>
        <dbReference type="ARBA" id="ARBA00036525"/>
    </source>
</evidence>
<name>A0AA35YV50_LACSI</name>
<dbReference type="EMBL" id="OX465080">
    <property type="protein sequence ID" value="CAI9280578.1"/>
    <property type="molecule type" value="Genomic_DNA"/>
</dbReference>